<dbReference type="Pfam" id="PF14435">
    <property type="entry name" value="SUKH-4"/>
    <property type="match status" value="1"/>
</dbReference>
<accession>A0A561WKG6</accession>
<dbReference type="AlphaFoldDB" id="A0A561WKG6"/>
<sequence length="179" mass="19830">MNPELRELIAGLRAELEGGRPATLVWAQINAGAPADEIPAGLPRPVRELLAAADGILAGAFDLPAAAELPGIQYHLETMPGFTRIADEPQRWLVFGTLHEEPLLLDRETGAVWYFPDADGDEWFMRERFDNVASGLDEFVGHYVFGPGYGRIAFDDDEWWEFLSRHGLTEGDHDGGREA</sequence>
<dbReference type="OrthoDB" id="4184376at2"/>
<reference evidence="1 2" key="1">
    <citation type="submission" date="2019-06" db="EMBL/GenBank/DDBJ databases">
        <title>Sequencing the genomes of 1000 actinobacteria strains.</title>
        <authorList>
            <person name="Klenk H.-P."/>
        </authorList>
    </citation>
    <scope>NUCLEOTIDE SEQUENCE [LARGE SCALE GENOMIC DNA]</scope>
    <source>
        <strain evidence="1 2">DSM 43866</strain>
    </source>
</reference>
<dbReference type="EMBL" id="VIWY01000002">
    <property type="protein sequence ID" value="TWG24364.1"/>
    <property type="molecule type" value="Genomic_DNA"/>
</dbReference>
<dbReference type="RefSeq" id="WP_122977489.1">
    <property type="nucleotide sequence ID" value="NZ_BOMX01000075.1"/>
</dbReference>
<keyword evidence="2" id="KW-1185">Reference proteome</keyword>
<gene>
    <name evidence="1" type="ORF">FHX34_102920</name>
</gene>
<protein>
    <submittedName>
        <fullName evidence="1">SUKH-4 immunity protein of toxin-antitoxin system</fullName>
    </submittedName>
</protein>
<name>A0A561WKG6_ACTTI</name>
<dbReference type="Proteomes" id="UP000320239">
    <property type="component" value="Unassembled WGS sequence"/>
</dbReference>
<dbReference type="InterPro" id="IPR025851">
    <property type="entry name" value="SUKH-4"/>
</dbReference>
<evidence type="ECO:0000313" key="2">
    <source>
        <dbReference type="Proteomes" id="UP000320239"/>
    </source>
</evidence>
<comment type="caution">
    <text evidence="1">The sequence shown here is derived from an EMBL/GenBank/DDBJ whole genome shotgun (WGS) entry which is preliminary data.</text>
</comment>
<proteinExistence type="predicted"/>
<evidence type="ECO:0000313" key="1">
    <source>
        <dbReference type="EMBL" id="TWG24364.1"/>
    </source>
</evidence>
<organism evidence="1 2">
    <name type="scientific">Actinoplanes teichomyceticus</name>
    <dbReference type="NCBI Taxonomy" id="1867"/>
    <lineage>
        <taxon>Bacteria</taxon>
        <taxon>Bacillati</taxon>
        <taxon>Actinomycetota</taxon>
        <taxon>Actinomycetes</taxon>
        <taxon>Micromonosporales</taxon>
        <taxon>Micromonosporaceae</taxon>
        <taxon>Actinoplanes</taxon>
    </lineage>
</organism>